<dbReference type="EMBL" id="CP001560">
    <property type="protein sequence ID" value="AFJ46202.1"/>
    <property type="molecule type" value="Genomic_DNA"/>
</dbReference>
<dbReference type="KEGG" id="ebt:EBL_c10920"/>
<feature type="chain" id="PRO_5003655971" description="Lipoprotein" evidence="1">
    <location>
        <begin position="25"/>
        <end position="188"/>
    </location>
</feature>
<dbReference type="InterPro" id="IPR038714">
    <property type="entry name" value="YfeY-like_sf"/>
</dbReference>
<dbReference type="InterPro" id="IPR010938">
    <property type="entry name" value="DUF1131"/>
</dbReference>
<dbReference type="HOGENOM" id="CLU_117171_0_0_6"/>
<dbReference type="RefSeq" id="WP_002441245.1">
    <property type="nucleotide sequence ID" value="NC_017910.1"/>
</dbReference>
<sequence length="188" mass="20315">MKSLRLMMLIAPLALSGCSTLSNAHWAPWNWFGSSLTVSEQGVGALTASTPLTQDGIAGAIGSDYHLRSGMKMADGSVVRYFEALKNNQLALVIEGDKGQLSRVVVLDKTIPTESGVTLGTPFHELYSKAFGACEKASGDDEALVACKAPDSQHITYLFGGQWRGPQGLMPSDDTLKNWTLNKIVWRR</sequence>
<keyword evidence="1" id="KW-0732">Signal</keyword>
<dbReference type="PATRIC" id="fig|630626.3.peg.1057"/>
<dbReference type="Gene3D" id="2.60.460.10">
    <property type="entry name" value="protein yfey like domain"/>
    <property type="match status" value="1"/>
</dbReference>
<gene>
    <name evidence="2" type="ordered locus">EBL_c10920</name>
</gene>
<keyword evidence="3" id="KW-1185">Reference proteome</keyword>
<dbReference type="Pfam" id="PF06572">
    <property type="entry name" value="DUF1131"/>
    <property type="match status" value="1"/>
</dbReference>
<evidence type="ECO:0000313" key="2">
    <source>
        <dbReference type="EMBL" id="AFJ46202.1"/>
    </source>
</evidence>
<proteinExistence type="predicted"/>
<dbReference type="Proteomes" id="UP000001955">
    <property type="component" value="Chromosome"/>
</dbReference>
<organism evidence="2 3">
    <name type="scientific">Shimwellia blattae (strain ATCC 29907 / DSM 4481 / JCM 1650 / NBRC 105725 / CDC 9005-74)</name>
    <name type="common">Escherichia blattae</name>
    <dbReference type="NCBI Taxonomy" id="630626"/>
    <lineage>
        <taxon>Bacteria</taxon>
        <taxon>Pseudomonadati</taxon>
        <taxon>Pseudomonadota</taxon>
        <taxon>Gammaproteobacteria</taxon>
        <taxon>Enterobacterales</taxon>
        <taxon>Enterobacteriaceae</taxon>
        <taxon>Shimwellia</taxon>
    </lineage>
</organism>
<dbReference type="NCBIfam" id="NF007990">
    <property type="entry name" value="PRK10718.1"/>
    <property type="match status" value="1"/>
</dbReference>
<dbReference type="OrthoDB" id="5622706at2"/>
<protein>
    <recommendedName>
        <fullName evidence="4">Lipoprotein</fullName>
    </recommendedName>
</protein>
<dbReference type="PROSITE" id="PS51257">
    <property type="entry name" value="PROKAR_LIPOPROTEIN"/>
    <property type="match status" value="1"/>
</dbReference>
<dbReference type="eggNOG" id="ENOG502ZC5Z">
    <property type="taxonomic scope" value="Bacteria"/>
</dbReference>
<accession>I2B6P8</accession>
<evidence type="ECO:0008006" key="4">
    <source>
        <dbReference type="Google" id="ProtNLM"/>
    </source>
</evidence>
<accession>K6VWR8</accession>
<feature type="signal peptide" evidence="1">
    <location>
        <begin position="1"/>
        <end position="24"/>
    </location>
</feature>
<evidence type="ECO:0000313" key="3">
    <source>
        <dbReference type="Proteomes" id="UP000001955"/>
    </source>
</evidence>
<dbReference type="STRING" id="630626.EBL_c10920"/>
<name>I2B6P8_SHIBC</name>
<reference evidence="2 3" key="1">
    <citation type="journal article" date="2012" name="J. Bacteriol.">
        <title>Complete genome sequence of the B12-producing Shimwellia blattae strain DSM 4481, isolated from a cockroach.</title>
        <authorList>
            <person name="Brzuszkiewicz E."/>
            <person name="Waschkowitz T."/>
            <person name="Wiezer A."/>
            <person name="Daniel R."/>
        </authorList>
    </citation>
    <scope>NUCLEOTIDE SEQUENCE [LARGE SCALE GENOMIC DNA]</scope>
    <source>
        <strain evidence="3">ATCC 29907 / DSM 4481 / JCM 1650 / NBRC 105725 / CDC 9005-74</strain>
    </source>
</reference>
<evidence type="ECO:0000256" key="1">
    <source>
        <dbReference type="SAM" id="SignalP"/>
    </source>
</evidence>
<dbReference type="AlphaFoldDB" id="I2B6P8"/>